<gene>
    <name evidence="1" type="ORF">H9L14_03585</name>
</gene>
<dbReference type="EMBL" id="CP060782">
    <property type="protein sequence ID" value="QNP46302.1"/>
    <property type="molecule type" value="Genomic_DNA"/>
</dbReference>
<reference evidence="1 2" key="1">
    <citation type="submission" date="2020-08" db="EMBL/GenBank/DDBJ databases">
        <title>Genome sequence of Sphingomonas sediminicola KACC 15039T.</title>
        <authorList>
            <person name="Hyun D.-W."/>
            <person name="Bae J.-W."/>
        </authorList>
    </citation>
    <scope>NUCLEOTIDE SEQUENCE [LARGE SCALE GENOMIC DNA]</scope>
    <source>
        <strain evidence="1 2">KACC 15039</strain>
    </source>
</reference>
<dbReference type="Proteomes" id="UP000516105">
    <property type="component" value="Chromosome"/>
</dbReference>
<accession>A0ABX6TBG3</accession>
<dbReference type="RefSeq" id="WP_187709255.1">
    <property type="nucleotide sequence ID" value="NZ_CP060782.1"/>
</dbReference>
<proteinExistence type="predicted"/>
<name>A0ABX6TBG3_9SPHN</name>
<evidence type="ECO:0000313" key="2">
    <source>
        <dbReference type="Proteomes" id="UP000516105"/>
    </source>
</evidence>
<protein>
    <recommendedName>
        <fullName evidence="3">DUF4398 domain-containing protein</fullName>
    </recommendedName>
</protein>
<sequence length="119" mass="12087">MRTRFSLVIASFGLVSACSTSPEGPTPSLAPRAAEAIDPRIPIPSEVQVGPADASLSAHLAFLVDQAQAGDSAFQSAVGDAERLAEAAGKQQSESWIAAQQALSAAQAARAPTTRALGT</sequence>
<organism evidence="1 2">
    <name type="scientific">Sphingomonas sediminicola</name>
    <dbReference type="NCBI Taxonomy" id="386874"/>
    <lineage>
        <taxon>Bacteria</taxon>
        <taxon>Pseudomonadati</taxon>
        <taxon>Pseudomonadota</taxon>
        <taxon>Alphaproteobacteria</taxon>
        <taxon>Sphingomonadales</taxon>
        <taxon>Sphingomonadaceae</taxon>
        <taxon>Sphingomonas</taxon>
    </lineage>
</organism>
<evidence type="ECO:0008006" key="3">
    <source>
        <dbReference type="Google" id="ProtNLM"/>
    </source>
</evidence>
<dbReference type="PROSITE" id="PS51257">
    <property type="entry name" value="PROKAR_LIPOPROTEIN"/>
    <property type="match status" value="1"/>
</dbReference>
<keyword evidence="2" id="KW-1185">Reference proteome</keyword>
<evidence type="ECO:0000313" key="1">
    <source>
        <dbReference type="EMBL" id="QNP46302.1"/>
    </source>
</evidence>